<dbReference type="HOGENOM" id="CLU_1626606_0_0_1"/>
<organism evidence="2 3">
    <name type="scientific">Amanita muscaria (strain Koide BX008)</name>
    <dbReference type="NCBI Taxonomy" id="946122"/>
    <lineage>
        <taxon>Eukaryota</taxon>
        <taxon>Fungi</taxon>
        <taxon>Dikarya</taxon>
        <taxon>Basidiomycota</taxon>
        <taxon>Agaricomycotina</taxon>
        <taxon>Agaricomycetes</taxon>
        <taxon>Agaricomycetidae</taxon>
        <taxon>Agaricales</taxon>
        <taxon>Pluteineae</taxon>
        <taxon>Amanitaceae</taxon>
        <taxon>Amanita</taxon>
    </lineage>
</organism>
<dbReference type="InParanoid" id="A0A0C2WTT1"/>
<evidence type="ECO:0000256" key="1">
    <source>
        <dbReference type="SAM" id="MobiDB-lite"/>
    </source>
</evidence>
<name>A0A0C2WTT1_AMAMK</name>
<sequence length="163" mass="19475">MKDCHDQNKKPSRWDQLPDKNVKRHQHGNKRPEESMESETTMVMNERTDSTGHRHERQHRRHDRSTGIPAVKSNGKDDKYHYERKPKGISGYMRAWDDDEETLNERPDKAGYHRKRDDIRHSRRDESSKFSERSDSYSVSGSRHDRRENDIVRFPLCSLYAHC</sequence>
<proteinExistence type="predicted"/>
<feature type="region of interest" description="Disordered" evidence="1">
    <location>
        <begin position="1"/>
        <end position="145"/>
    </location>
</feature>
<dbReference type="Proteomes" id="UP000054549">
    <property type="component" value="Unassembled WGS sequence"/>
</dbReference>
<feature type="compositionally biased region" description="Basic and acidic residues" evidence="1">
    <location>
        <begin position="103"/>
        <end position="135"/>
    </location>
</feature>
<dbReference type="EMBL" id="KN818303">
    <property type="protein sequence ID" value="KIL60161.1"/>
    <property type="molecule type" value="Genomic_DNA"/>
</dbReference>
<gene>
    <name evidence="2" type="ORF">M378DRAFT_953369</name>
</gene>
<dbReference type="AlphaFoldDB" id="A0A0C2WTT1"/>
<keyword evidence="3" id="KW-1185">Reference proteome</keyword>
<feature type="compositionally biased region" description="Basic residues" evidence="1">
    <location>
        <begin position="54"/>
        <end position="63"/>
    </location>
</feature>
<evidence type="ECO:0000313" key="2">
    <source>
        <dbReference type="EMBL" id="KIL60161.1"/>
    </source>
</evidence>
<protein>
    <submittedName>
        <fullName evidence="2">Uncharacterized protein</fullName>
    </submittedName>
</protein>
<reference evidence="2 3" key="1">
    <citation type="submission" date="2014-04" db="EMBL/GenBank/DDBJ databases">
        <title>Evolutionary Origins and Diversification of the Mycorrhizal Mutualists.</title>
        <authorList>
            <consortium name="DOE Joint Genome Institute"/>
            <consortium name="Mycorrhizal Genomics Consortium"/>
            <person name="Kohler A."/>
            <person name="Kuo A."/>
            <person name="Nagy L.G."/>
            <person name="Floudas D."/>
            <person name="Copeland A."/>
            <person name="Barry K.W."/>
            <person name="Cichocki N."/>
            <person name="Veneault-Fourrey C."/>
            <person name="LaButti K."/>
            <person name="Lindquist E.A."/>
            <person name="Lipzen A."/>
            <person name="Lundell T."/>
            <person name="Morin E."/>
            <person name="Murat C."/>
            <person name="Riley R."/>
            <person name="Ohm R."/>
            <person name="Sun H."/>
            <person name="Tunlid A."/>
            <person name="Henrissat B."/>
            <person name="Grigoriev I.V."/>
            <person name="Hibbett D.S."/>
            <person name="Martin F."/>
        </authorList>
    </citation>
    <scope>NUCLEOTIDE SEQUENCE [LARGE SCALE GENOMIC DNA]</scope>
    <source>
        <strain evidence="2 3">Koide BX008</strain>
    </source>
</reference>
<feature type="compositionally biased region" description="Basic and acidic residues" evidence="1">
    <location>
        <begin position="74"/>
        <end position="86"/>
    </location>
</feature>
<accession>A0A0C2WTT1</accession>
<evidence type="ECO:0000313" key="3">
    <source>
        <dbReference type="Proteomes" id="UP000054549"/>
    </source>
</evidence>
<feature type="compositionally biased region" description="Basic and acidic residues" evidence="1">
    <location>
        <begin position="1"/>
        <end position="21"/>
    </location>
</feature>